<evidence type="ECO:0000256" key="1">
    <source>
        <dbReference type="SAM" id="Coils"/>
    </source>
</evidence>
<dbReference type="InterPro" id="IPR018968">
    <property type="entry name" value="Phasin"/>
</dbReference>
<reference evidence="3" key="1">
    <citation type="journal article" date="2014" name="Int. J. Syst. Evol. Microbiol.">
        <title>Complete genome sequence of Corynebacterium casei LMG S-19264T (=DSM 44701T), isolated from a smear-ripened cheese.</title>
        <authorList>
            <consortium name="US DOE Joint Genome Institute (JGI-PGF)"/>
            <person name="Walter F."/>
            <person name="Albersmeier A."/>
            <person name="Kalinowski J."/>
            <person name="Ruckert C."/>
        </authorList>
    </citation>
    <scope>NUCLEOTIDE SEQUENCE</scope>
    <source>
        <strain evidence="3">CGMCC 1.12921</strain>
    </source>
</reference>
<evidence type="ECO:0000313" key="3">
    <source>
        <dbReference type="EMBL" id="GGD04702.1"/>
    </source>
</evidence>
<keyword evidence="1" id="KW-0175">Coiled coil</keyword>
<gene>
    <name evidence="3" type="ORF">GCM10011342_12100</name>
</gene>
<dbReference type="EMBL" id="BMGH01000001">
    <property type="protein sequence ID" value="GGD04702.1"/>
    <property type="molecule type" value="Genomic_DNA"/>
</dbReference>
<dbReference type="SUPFAM" id="SSF58113">
    <property type="entry name" value="Apolipoprotein A-I"/>
    <property type="match status" value="1"/>
</dbReference>
<dbReference type="InterPro" id="IPR010127">
    <property type="entry name" value="Phasin_subfam-1"/>
</dbReference>
<accession>A0A8J2V564</accession>
<feature type="coiled-coil region" evidence="1">
    <location>
        <begin position="12"/>
        <end position="39"/>
    </location>
</feature>
<protein>
    <submittedName>
        <fullName evidence="3">PHB granule-associated protein phasin2</fullName>
    </submittedName>
</protein>
<evidence type="ECO:0000259" key="2">
    <source>
        <dbReference type="Pfam" id="PF09361"/>
    </source>
</evidence>
<dbReference type="Proteomes" id="UP000613582">
    <property type="component" value="Unassembled WGS sequence"/>
</dbReference>
<name>A0A8J2V564_9PROT</name>
<dbReference type="NCBIfam" id="TIGR01841">
    <property type="entry name" value="phasin"/>
    <property type="match status" value="1"/>
</dbReference>
<evidence type="ECO:0000313" key="4">
    <source>
        <dbReference type="Proteomes" id="UP000613582"/>
    </source>
</evidence>
<dbReference type="AlphaFoldDB" id="A0A8J2V564"/>
<comment type="caution">
    <text evidence="3">The sequence shown here is derived from an EMBL/GenBank/DDBJ whole genome shotgun (WGS) entry which is preliminary data.</text>
</comment>
<organism evidence="3 4">
    <name type="scientific">Aquisalinus flavus</name>
    <dbReference type="NCBI Taxonomy" id="1526572"/>
    <lineage>
        <taxon>Bacteria</taxon>
        <taxon>Pseudomonadati</taxon>
        <taxon>Pseudomonadota</taxon>
        <taxon>Alphaproteobacteria</taxon>
        <taxon>Parvularculales</taxon>
        <taxon>Parvularculaceae</taxon>
        <taxon>Aquisalinus</taxon>
    </lineage>
</organism>
<reference evidence="3" key="2">
    <citation type="submission" date="2020-09" db="EMBL/GenBank/DDBJ databases">
        <authorList>
            <person name="Sun Q."/>
            <person name="Zhou Y."/>
        </authorList>
    </citation>
    <scope>NUCLEOTIDE SEQUENCE</scope>
    <source>
        <strain evidence="3">CGMCC 1.12921</strain>
    </source>
</reference>
<dbReference type="RefSeq" id="WP_188160360.1">
    <property type="nucleotide sequence ID" value="NZ_BMGH01000001.1"/>
</dbReference>
<sequence>MSAAKKAQAETVDAANDVAKKFEEKMKDYSTQASATMKENMEKMSKGMAEFGEFGKDNVEAVVASASTFAKGFEDIATEQANYAKSSMEKSVEQMKTVASAKTPQDFMEAQTDYVRSAFESNMSQMNKLSDMWIATAKDCTEPLSRRYTAMVEKVQSFRV</sequence>
<dbReference type="Pfam" id="PF09361">
    <property type="entry name" value="Phasin_2"/>
    <property type="match status" value="1"/>
</dbReference>
<feature type="domain" description="Phasin" evidence="2">
    <location>
        <begin position="50"/>
        <end position="147"/>
    </location>
</feature>
<proteinExistence type="predicted"/>
<keyword evidence="4" id="KW-1185">Reference proteome</keyword>